<dbReference type="AlphaFoldDB" id="N2AP41"/>
<dbReference type="PROSITE" id="PS50109">
    <property type="entry name" value="HIS_KIN"/>
    <property type="match status" value="1"/>
</dbReference>
<organism evidence="11 12">
    <name type="scientific">Eubacterium plexicaudatum ASF492</name>
    <dbReference type="NCBI Taxonomy" id="1235802"/>
    <lineage>
        <taxon>Bacteria</taxon>
        <taxon>Bacillati</taxon>
        <taxon>Bacillota</taxon>
        <taxon>Clostridia</taxon>
        <taxon>Eubacteriales</taxon>
        <taxon>Eubacteriaceae</taxon>
        <taxon>Eubacterium</taxon>
    </lineage>
</organism>
<dbReference type="CDD" id="cd00082">
    <property type="entry name" value="HisKA"/>
    <property type="match status" value="1"/>
</dbReference>
<proteinExistence type="predicted"/>
<dbReference type="GO" id="GO:0000155">
    <property type="term" value="F:phosphorelay sensor kinase activity"/>
    <property type="evidence" value="ECO:0007669"/>
    <property type="project" value="InterPro"/>
</dbReference>
<evidence type="ECO:0000256" key="3">
    <source>
        <dbReference type="ARBA" id="ARBA00012438"/>
    </source>
</evidence>
<keyword evidence="9" id="KW-0812">Transmembrane</keyword>
<comment type="caution">
    <text evidence="11">The sequence shown here is derived from an EMBL/GenBank/DDBJ whole genome shotgun (WGS) entry which is preliminary data.</text>
</comment>
<evidence type="ECO:0000256" key="5">
    <source>
        <dbReference type="ARBA" id="ARBA00022679"/>
    </source>
</evidence>
<dbReference type="PANTHER" id="PTHR45453">
    <property type="entry name" value="PHOSPHATE REGULON SENSOR PROTEIN PHOR"/>
    <property type="match status" value="1"/>
</dbReference>
<keyword evidence="4" id="KW-0597">Phosphoprotein</keyword>
<dbReference type="PATRIC" id="fig|1235802.3.peg.2354"/>
<dbReference type="PANTHER" id="PTHR45453:SF1">
    <property type="entry name" value="PHOSPHATE REGULON SENSOR PROTEIN PHOR"/>
    <property type="match status" value="1"/>
</dbReference>
<evidence type="ECO:0000256" key="6">
    <source>
        <dbReference type="ARBA" id="ARBA00022777"/>
    </source>
</evidence>
<accession>N2AP41</accession>
<sequence length="310" mass="35260">MERWLPYAAAMALVAAGVWIFLSRCHIRKIMEQLSHMLEAAEEGSFRESVYDESMLSSIEIKMAHYLNASGLAADELIREREKVKQLIADISHQTKTPIANLLLYAQMLEEKELSKENREFVQEINRQAQKLNFLIAALIKASRLETEMFVLHPEWNRISPMLEEVIDQVAVRAKCKRQTISFSPDDTCAWFDRKWTTEAIYNIVDNAVKYTADGGNIAISLVHMELFARIEISDTGMGIEEAETAKIFRRFYRGSSACGEEGIGLGLYLAREILTEEHGYMKVASTAGQGSSFYVYLPLKSNSDIRWGK</sequence>
<dbReference type="GO" id="GO:0005886">
    <property type="term" value="C:plasma membrane"/>
    <property type="evidence" value="ECO:0007669"/>
    <property type="project" value="TreeGrafter"/>
</dbReference>
<evidence type="ECO:0000259" key="10">
    <source>
        <dbReference type="PROSITE" id="PS50109"/>
    </source>
</evidence>
<dbReference type="InterPro" id="IPR036890">
    <property type="entry name" value="HATPase_C_sf"/>
</dbReference>
<evidence type="ECO:0000313" key="11">
    <source>
        <dbReference type="EMBL" id="EMZ27865.1"/>
    </source>
</evidence>
<evidence type="ECO:0000256" key="4">
    <source>
        <dbReference type="ARBA" id="ARBA00022553"/>
    </source>
</evidence>
<dbReference type="STRING" id="1235802.C823_02214"/>
<keyword evidence="5" id="KW-0808">Transferase</keyword>
<dbReference type="InterPro" id="IPR004358">
    <property type="entry name" value="Sig_transdc_His_kin-like_C"/>
</dbReference>
<dbReference type="EC" id="2.7.13.3" evidence="3"/>
<dbReference type="Pfam" id="PF00512">
    <property type="entry name" value="HisKA"/>
    <property type="match status" value="1"/>
</dbReference>
<dbReference type="InterPro" id="IPR050351">
    <property type="entry name" value="BphY/WalK/GraS-like"/>
</dbReference>
<evidence type="ECO:0000256" key="8">
    <source>
        <dbReference type="SAM" id="Coils"/>
    </source>
</evidence>
<feature type="domain" description="Histidine kinase" evidence="10">
    <location>
        <begin position="90"/>
        <end position="302"/>
    </location>
</feature>
<keyword evidence="9" id="KW-0472">Membrane</keyword>
<dbReference type="GO" id="GO:0016036">
    <property type="term" value="P:cellular response to phosphate starvation"/>
    <property type="evidence" value="ECO:0007669"/>
    <property type="project" value="TreeGrafter"/>
</dbReference>
<dbReference type="eggNOG" id="COG2205">
    <property type="taxonomic scope" value="Bacteria"/>
</dbReference>
<evidence type="ECO:0000256" key="1">
    <source>
        <dbReference type="ARBA" id="ARBA00000085"/>
    </source>
</evidence>
<keyword evidence="8" id="KW-0175">Coiled coil</keyword>
<dbReference type="HOGENOM" id="CLU_000445_89_3_9"/>
<name>N2AP41_9FIRM</name>
<evidence type="ECO:0000256" key="7">
    <source>
        <dbReference type="ARBA" id="ARBA00023012"/>
    </source>
</evidence>
<dbReference type="SUPFAM" id="SSF55874">
    <property type="entry name" value="ATPase domain of HSP90 chaperone/DNA topoisomerase II/histidine kinase"/>
    <property type="match status" value="1"/>
</dbReference>
<dbReference type="SMART" id="SM00387">
    <property type="entry name" value="HATPase_c"/>
    <property type="match status" value="1"/>
</dbReference>
<dbReference type="InterPro" id="IPR003594">
    <property type="entry name" value="HATPase_dom"/>
</dbReference>
<keyword evidence="6" id="KW-0418">Kinase</keyword>
<dbReference type="EMBL" id="AQFT01000067">
    <property type="protein sequence ID" value="EMZ27865.1"/>
    <property type="molecule type" value="Genomic_DNA"/>
</dbReference>
<evidence type="ECO:0000256" key="2">
    <source>
        <dbReference type="ARBA" id="ARBA00004370"/>
    </source>
</evidence>
<dbReference type="Gene3D" id="1.10.287.130">
    <property type="match status" value="1"/>
</dbReference>
<evidence type="ECO:0000256" key="9">
    <source>
        <dbReference type="SAM" id="Phobius"/>
    </source>
</evidence>
<comment type="subcellular location">
    <subcellularLocation>
        <location evidence="2">Membrane</location>
    </subcellularLocation>
</comment>
<dbReference type="InterPro" id="IPR003661">
    <property type="entry name" value="HisK_dim/P_dom"/>
</dbReference>
<reference evidence="11 12" key="1">
    <citation type="journal article" date="2014" name="Genome Announc.">
        <title>Draft genome sequences of the altered schaedler flora, a defined bacterial community from gnotobiotic mice.</title>
        <authorList>
            <person name="Wannemuehler M.J."/>
            <person name="Overstreet A.M."/>
            <person name="Ward D.V."/>
            <person name="Phillips G.J."/>
        </authorList>
    </citation>
    <scope>NUCLEOTIDE SEQUENCE [LARGE SCALE GENOMIC DNA]</scope>
    <source>
        <strain evidence="11 12">ASF492</strain>
    </source>
</reference>
<dbReference type="Proteomes" id="UP000012589">
    <property type="component" value="Unassembled WGS sequence"/>
</dbReference>
<comment type="catalytic activity">
    <reaction evidence="1">
        <text>ATP + protein L-histidine = ADP + protein N-phospho-L-histidine.</text>
        <dbReference type="EC" id="2.7.13.3"/>
    </reaction>
</comment>
<gene>
    <name evidence="11" type="ORF">C823_02214</name>
</gene>
<protein>
    <recommendedName>
        <fullName evidence="3">histidine kinase</fullName>
        <ecNumber evidence="3">2.7.13.3</ecNumber>
    </recommendedName>
</protein>
<dbReference type="PRINTS" id="PR00344">
    <property type="entry name" value="BCTRLSENSOR"/>
</dbReference>
<dbReference type="Gene3D" id="3.30.565.10">
    <property type="entry name" value="Histidine kinase-like ATPase, C-terminal domain"/>
    <property type="match status" value="1"/>
</dbReference>
<dbReference type="CDD" id="cd00075">
    <property type="entry name" value="HATPase"/>
    <property type="match status" value="1"/>
</dbReference>
<evidence type="ECO:0000313" key="12">
    <source>
        <dbReference type="Proteomes" id="UP000012589"/>
    </source>
</evidence>
<keyword evidence="7" id="KW-0902">Two-component regulatory system</keyword>
<dbReference type="GO" id="GO:0004721">
    <property type="term" value="F:phosphoprotein phosphatase activity"/>
    <property type="evidence" value="ECO:0007669"/>
    <property type="project" value="TreeGrafter"/>
</dbReference>
<keyword evidence="12" id="KW-1185">Reference proteome</keyword>
<dbReference type="Pfam" id="PF02518">
    <property type="entry name" value="HATPase_c"/>
    <property type="match status" value="1"/>
</dbReference>
<dbReference type="InterPro" id="IPR005467">
    <property type="entry name" value="His_kinase_dom"/>
</dbReference>
<feature type="transmembrane region" description="Helical" evidence="9">
    <location>
        <begin position="6"/>
        <end position="27"/>
    </location>
</feature>
<feature type="coiled-coil region" evidence="8">
    <location>
        <begin position="74"/>
        <end position="131"/>
    </location>
</feature>
<keyword evidence="9" id="KW-1133">Transmembrane helix</keyword>
<dbReference type="SUPFAM" id="SSF47384">
    <property type="entry name" value="Homodimeric domain of signal transducing histidine kinase"/>
    <property type="match status" value="1"/>
</dbReference>
<dbReference type="SMART" id="SM00388">
    <property type="entry name" value="HisKA"/>
    <property type="match status" value="1"/>
</dbReference>
<dbReference type="InterPro" id="IPR036097">
    <property type="entry name" value="HisK_dim/P_sf"/>
</dbReference>